<feature type="coiled-coil region" evidence="1">
    <location>
        <begin position="162"/>
        <end position="189"/>
    </location>
</feature>
<evidence type="ECO:0000259" key="3">
    <source>
        <dbReference type="PROSITE" id="PS50030"/>
    </source>
</evidence>
<dbReference type="InterPro" id="IPR000626">
    <property type="entry name" value="Ubiquitin-like_dom"/>
</dbReference>
<evidence type="ECO:0000313" key="6">
    <source>
        <dbReference type="Proteomes" id="UP001470230"/>
    </source>
</evidence>
<feature type="domain" description="Ubiquitin-like" evidence="4">
    <location>
        <begin position="2"/>
        <end position="78"/>
    </location>
</feature>
<evidence type="ECO:0000256" key="1">
    <source>
        <dbReference type="SAM" id="Coils"/>
    </source>
</evidence>
<sequence length="486" mass="57504">MVLITLLTPNKKHYKVDVQNEASINQVKNLAAETIGNLDEKSIKLLYKGKILENETTINSLNMKEKDFIVIYCENKKSMISVQKENANQNVQLSSSDEQIQVNPQNQNNENKSINDDPEFINKQNQLIEITGFSHEKCEEALRSSNGNIEEAADMLFNQDTIRQIQERINDIRERINGITERINEVNGNQMQNNQSFTQVNQQQPNQFQNLQYQRQNYRWLQIPQQQNQYIQYQYQQPQYQLFQQQQYQNLQYLQTHNQQIQQQNPYQYQPNQYQQNPYQYQPNQFQQNQYQYLQQQLSQYQHQQNQYLQSQSPQYQFPQNQQAQPQPQQQIPTGHSVSFNENTLNLLRHAILIEPRMLENVIELIETQKPIFRSNPENFLLSIGLPLLGFDLDGIRNRSVLPLNSNEITSVLNRVVQQMTNQSTENNQQHPSMEEELWLSQFTSEEKNAIRRIQRMGEFDLGEVVQVYMACDKDEQMTLSILRSE</sequence>
<dbReference type="InterPro" id="IPR015940">
    <property type="entry name" value="UBA"/>
</dbReference>
<gene>
    <name evidence="5" type="ORF">M9Y10_014575</name>
</gene>
<feature type="domain" description="UBA" evidence="3">
    <location>
        <begin position="132"/>
        <end position="159"/>
    </location>
</feature>
<dbReference type="PANTHER" id="PTHR10621">
    <property type="entry name" value="UV EXCISION REPAIR PROTEIN RAD23"/>
    <property type="match status" value="1"/>
</dbReference>
<dbReference type="InterPro" id="IPR009060">
    <property type="entry name" value="UBA-like_sf"/>
</dbReference>
<accession>A0ABR2KZX0</accession>
<evidence type="ECO:0000313" key="5">
    <source>
        <dbReference type="EMBL" id="KAK8896662.1"/>
    </source>
</evidence>
<dbReference type="Pfam" id="PF00240">
    <property type="entry name" value="ubiquitin"/>
    <property type="match status" value="1"/>
</dbReference>
<dbReference type="Gene3D" id="1.10.8.10">
    <property type="entry name" value="DNA helicase RuvA subunit, C-terminal domain"/>
    <property type="match status" value="2"/>
</dbReference>
<keyword evidence="6" id="KW-1185">Reference proteome</keyword>
<name>A0ABR2KZX0_9EUKA</name>
<dbReference type="Proteomes" id="UP001470230">
    <property type="component" value="Unassembled WGS sequence"/>
</dbReference>
<dbReference type="PROSITE" id="PS50053">
    <property type="entry name" value="UBIQUITIN_2"/>
    <property type="match status" value="1"/>
</dbReference>
<organism evidence="5 6">
    <name type="scientific">Tritrichomonas musculus</name>
    <dbReference type="NCBI Taxonomy" id="1915356"/>
    <lineage>
        <taxon>Eukaryota</taxon>
        <taxon>Metamonada</taxon>
        <taxon>Parabasalia</taxon>
        <taxon>Tritrichomonadida</taxon>
        <taxon>Tritrichomonadidae</taxon>
        <taxon>Tritrichomonas</taxon>
    </lineage>
</organism>
<feature type="region of interest" description="Disordered" evidence="2">
    <location>
        <begin position="310"/>
        <end position="337"/>
    </location>
</feature>
<keyword evidence="1" id="KW-0175">Coiled coil</keyword>
<reference evidence="5 6" key="1">
    <citation type="submission" date="2024-04" db="EMBL/GenBank/DDBJ databases">
        <title>Tritrichomonas musculus Genome.</title>
        <authorList>
            <person name="Alves-Ferreira E."/>
            <person name="Grigg M."/>
            <person name="Lorenzi H."/>
            <person name="Galac M."/>
        </authorList>
    </citation>
    <scope>NUCLEOTIDE SEQUENCE [LARGE SCALE GENOMIC DNA]</scope>
    <source>
        <strain evidence="5 6">EAF2021</strain>
    </source>
</reference>
<dbReference type="InterPro" id="IPR029071">
    <property type="entry name" value="Ubiquitin-like_domsf"/>
</dbReference>
<evidence type="ECO:0000259" key="4">
    <source>
        <dbReference type="PROSITE" id="PS50053"/>
    </source>
</evidence>
<dbReference type="PANTHER" id="PTHR10621:SF0">
    <property type="entry name" value="UV EXCISION REPAIR PROTEIN RAD23"/>
    <property type="match status" value="1"/>
</dbReference>
<dbReference type="CDD" id="cd01805">
    <property type="entry name" value="Ubl_Rad23"/>
    <property type="match status" value="1"/>
</dbReference>
<dbReference type="Gene3D" id="3.10.20.90">
    <property type="entry name" value="Phosphatidylinositol 3-kinase Catalytic Subunit, Chain A, domain 1"/>
    <property type="match status" value="1"/>
</dbReference>
<dbReference type="PROSITE" id="PS50030">
    <property type="entry name" value="UBA"/>
    <property type="match status" value="1"/>
</dbReference>
<proteinExistence type="predicted"/>
<feature type="compositionally biased region" description="Low complexity" evidence="2">
    <location>
        <begin position="310"/>
        <end position="331"/>
    </location>
</feature>
<dbReference type="SMART" id="SM00165">
    <property type="entry name" value="UBA"/>
    <property type="match status" value="2"/>
</dbReference>
<dbReference type="SUPFAM" id="SSF46934">
    <property type="entry name" value="UBA-like"/>
    <property type="match status" value="1"/>
</dbReference>
<protein>
    <submittedName>
        <fullName evidence="5">UV excision repair protein rad23</fullName>
    </submittedName>
</protein>
<dbReference type="EMBL" id="JAPFFF010000002">
    <property type="protein sequence ID" value="KAK8896662.1"/>
    <property type="molecule type" value="Genomic_DNA"/>
</dbReference>
<comment type="caution">
    <text evidence="5">The sequence shown here is derived from an EMBL/GenBank/DDBJ whole genome shotgun (WGS) entry which is preliminary data.</text>
</comment>
<evidence type="ECO:0000256" key="2">
    <source>
        <dbReference type="SAM" id="MobiDB-lite"/>
    </source>
</evidence>
<dbReference type="Pfam" id="PF00627">
    <property type="entry name" value="UBA"/>
    <property type="match status" value="1"/>
</dbReference>
<dbReference type="SMART" id="SM00213">
    <property type="entry name" value="UBQ"/>
    <property type="match status" value="1"/>
</dbReference>
<dbReference type="SUPFAM" id="SSF54236">
    <property type="entry name" value="Ubiquitin-like"/>
    <property type="match status" value="1"/>
</dbReference>